<dbReference type="PANTHER" id="PTHR31403">
    <property type="entry name" value="PHOSPHOLIPASE A1-IBETA2, CHLOROPLASTIC"/>
    <property type="match status" value="1"/>
</dbReference>
<feature type="transmembrane region" description="Helical" evidence="8">
    <location>
        <begin position="589"/>
        <end position="611"/>
    </location>
</feature>
<keyword evidence="8" id="KW-0472">Membrane</keyword>
<dbReference type="GO" id="GO:0009507">
    <property type="term" value="C:chloroplast"/>
    <property type="evidence" value="ECO:0007669"/>
    <property type="project" value="UniProtKB-SubCell"/>
</dbReference>
<evidence type="ECO:0000259" key="9">
    <source>
        <dbReference type="Pfam" id="PF01764"/>
    </source>
</evidence>
<keyword evidence="8" id="KW-1133">Transmembrane helix</keyword>
<organism evidence="10">
    <name type="scientific">Chaetoceros debilis</name>
    <dbReference type="NCBI Taxonomy" id="122233"/>
    <lineage>
        <taxon>Eukaryota</taxon>
        <taxon>Sar</taxon>
        <taxon>Stramenopiles</taxon>
        <taxon>Ochrophyta</taxon>
        <taxon>Bacillariophyta</taxon>
        <taxon>Coscinodiscophyceae</taxon>
        <taxon>Chaetocerotophycidae</taxon>
        <taxon>Chaetocerotales</taxon>
        <taxon>Chaetocerotaceae</taxon>
        <taxon>Chaetoceros</taxon>
    </lineage>
</organism>
<feature type="domain" description="Fungal lipase-type" evidence="9">
    <location>
        <begin position="917"/>
        <end position="1074"/>
    </location>
</feature>
<dbReference type="PANTHER" id="PTHR31403:SF7">
    <property type="entry name" value="PHOSPHOLIPASE A1-IGAMMA3, CHLOROPLASTIC"/>
    <property type="match status" value="1"/>
</dbReference>
<feature type="transmembrane region" description="Helical" evidence="8">
    <location>
        <begin position="407"/>
        <end position="428"/>
    </location>
</feature>
<keyword evidence="4" id="KW-0378">Hydrolase</keyword>
<keyword evidence="7" id="KW-0443">Lipid metabolism</keyword>
<feature type="transmembrane region" description="Helical" evidence="8">
    <location>
        <begin position="333"/>
        <end position="354"/>
    </location>
</feature>
<proteinExistence type="predicted"/>
<keyword evidence="5" id="KW-0809">Transit peptide</keyword>
<dbReference type="GO" id="GO:0004620">
    <property type="term" value="F:phospholipase activity"/>
    <property type="evidence" value="ECO:0007669"/>
    <property type="project" value="UniProtKB-ARBA"/>
</dbReference>
<dbReference type="EMBL" id="HBIO01001869">
    <property type="protein sequence ID" value="CAE0456506.1"/>
    <property type="molecule type" value="Transcribed_RNA"/>
</dbReference>
<feature type="transmembrane region" description="Helical" evidence="8">
    <location>
        <begin position="20"/>
        <end position="37"/>
    </location>
</feature>
<evidence type="ECO:0000256" key="5">
    <source>
        <dbReference type="ARBA" id="ARBA00022946"/>
    </source>
</evidence>
<dbReference type="CDD" id="cd00519">
    <property type="entry name" value="Lipase_3"/>
    <property type="match status" value="1"/>
</dbReference>
<evidence type="ECO:0000313" key="10">
    <source>
        <dbReference type="EMBL" id="CAE0456506.1"/>
    </source>
</evidence>
<dbReference type="InterPro" id="IPR029058">
    <property type="entry name" value="AB_hydrolase_fold"/>
</dbReference>
<evidence type="ECO:0000256" key="1">
    <source>
        <dbReference type="ARBA" id="ARBA00004229"/>
    </source>
</evidence>
<reference evidence="10" key="1">
    <citation type="submission" date="2021-01" db="EMBL/GenBank/DDBJ databases">
        <authorList>
            <person name="Corre E."/>
            <person name="Pelletier E."/>
            <person name="Niang G."/>
            <person name="Scheremetjew M."/>
            <person name="Finn R."/>
            <person name="Kale V."/>
            <person name="Holt S."/>
            <person name="Cochrane G."/>
            <person name="Meng A."/>
            <person name="Brown T."/>
            <person name="Cohen L."/>
        </authorList>
    </citation>
    <scope>NUCLEOTIDE SEQUENCE</scope>
    <source>
        <strain evidence="10">MM31A-1</strain>
    </source>
</reference>
<evidence type="ECO:0000256" key="8">
    <source>
        <dbReference type="SAM" id="Phobius"/>
    </source>
</evidence>
<gene>
    <name evidence="10" type="ORF">CDEB00056_LOCUS1347</name>
</gene>
<sequence length="1304" mass="146637">MTDHPWHRMILLEELGTASSWIVLLLPYVVFLVALLLDGDVDFWQTSSGPMSTQKICNSESNSTWDSIHSPSLANVQDRYSFPITPLPSTSCSYKYQIGVEEFSSDLWTNKITIDKKYKDYMSLGVAFTSGPLQDVPVLSSFLYGDLTYESLSSESVSLVADGLVEYSTVVMQQQLGDDPAGDDKWFPVSFSKPNKLSMICERGRKSSRAPFGINKGEGREDIGWKCQSPRNVDVLFYLMDSSFLTGGSLRVDTIISHSERPRNATIQDIPYATNMTVALPSAKSTVYSDHIEDLESTNISHADHSNPEALIAEIAQSVSYTFTHSSQLRTQVLISVRIACLLLSISFLIFWFWSMGVDGFFVCGCWPSFLRDEQKYNSEEESILKTRKAETFWWECPWIIFPERRYLLLLMISLILIQNPVLTYMYFHPILNSSAKMHFIADSIIGIGFHSFLCLWLCLCQGLRYHTAKSARQRADRQKEVLTLRRAAMYLSSSANRESMYNSYGSTTDHVASYYDEFGDVHGSWKSLRLKHDPCGDGWADFLLPKMALLLLGASAAIFSSALRFSCDFGKSYEWSTIAATKELPDTFVVASIFQVAILSLWCILIIRAAVRTGHLLRKESFLSTRPAQLAYRILMGILILGICSVLIPLIIDVSNMMKKWKILQWIGDYRTVEGASGLVYSSSSDYYIGEINRSTTDIMLNIALHAYQRFPYSGSAASLGPGEIIYITACTLVIAFIFLPSTTYMFILENSNNDADALAERGELHQTPKENQRRDKRDFLTLSRYTHTWRVFPLPIERHRHVKIAKGKPKTVDGFQLNKDFNTLPEKLGRGTIYEKNYIPLYCIETALWLLECSWQTYYSTTEYKTDGFAPGIMNLDTLGLNLEADIYNESSDTRVFVASNIAPQVDGEADSMIVVAFRGTASTTNIKTDLNIDQQALPKYFNQDQPEYQIHLSNTYDLETEDGENCARVVKKEDESGTSFRQEADALLRSAPITRQVFPCVHSGFLEAYNLIKDEVIDAVVKVMKRQITKSLRRCSESNQYLPLVLPKIYVTGHSLGGALGQLLALDISCNIEIRIGGEPVLQKPKHVRGLSTPFIKKTFSADASSPMKPVLVRRNSFPSRSKTTNSDTGDVDFIHGMLSGICFAGAKIKPRSIRPPIAVYTFGQPRVGNRAFARFFKAHVPHTFRVVAEGDAITVLPLATIRSGLAFYKHAGLDVILDEGSTGNILIGPTVVETLFRFSKVRTKLSNHLLDVYRNGLQSALTSEEVQEFYRTHGVNSRSIRSGYNVADVIPDWVTHFSRR</sequence>
<evidence type="ECO:0000256" key="7">
    <source>
        <dbReference type="ARBA" id="ARBA00023098"/>
    </source>
</evidence>
<keyword evidence="3" id="KW-0934">Plastid</keyword>
<name>A0A7S3PV14_9STRA</name>
<feature type="transmembrane region" description="Helical" evidence="8">
    <location>
        <begin position="726"/>
        <end position="749"/>
    </location>
</feature>
<evidence type="ECO:0000256" key="2">
    <source>
        <dbReference type="ARBA" id="ARBA00022528"/>
    </source>
</evidence>
<dbReference type="GO" id="GO:0016042">
    <property type="term" value="P:lipid catabolic process"/>
    <property type="evidence" value="ECO:0007669"/>
    <property type="project" value="UniProtKB-KW"/>
</dbReference>
<protein>
    <recommendedName>
        <fullName evidence="9">Fungal lipase-type domain-containing protein</fullName>
    </recommendedName>
</protein>
<dbReference type="SUPFAM" id="SSF53474">
    <property type="entry name" value="alpha/beta-Hydrolases"/>
    <property type="match status" value="1"/>
</dbReference>
<evidence type="ECO:0000256" key="4">
    <source>
        <dbReference type="ARBA" id="ARBA00022801"/>
    </source>
</evidence>
<dbReference type="Pfam" id="PF01764">
    <property type="entry name" value="Lipase_3"/>
    <property type="match status" value="2"/>
</dbReference>
<feature type="transmembrane region" description="Helical" evidence="8">
    <location>
        <begin position="631"/>
        <end position="653"/>
    </location>
</feature>
<evidence type="ECO:0000256" key="3">
    <source>
        <dbReference type="ARBA" id="ARBA00022640"/>
    </source>
</evidence>
<keyword evidence="2" id="KW-0150">Chloroplast</keyword>
<feature type="transmembrane region" description="Helical" evidence="8">
    <location>
        <begin position="548"/>
        <end position="568"/>
    </location>
</feature>
<feature type="transmembrane region" description="Helical" evidence="8">
    <location>
        <begin position="440"/>
        <end position="465"/>
    </location>
</feature>
<dbReference type="InterPro" id="IPR002921">
    <property type="entry name" value="Fungal_lipase-type"/>
</dbReference>
<keyword evidence="6" id="KW-0442">Lipid degradation</keyword>
<accession>A0A7S3PV14</accession>
<feature type="domain" description="Fungal lipase-type" evidence="9">
    <location>
        <begin position="1156"/>
        <end position="1203"/>
    </location>
</feature>
<dbReference type="Gene3D" id="3.40.50.1820">
    <property type="entry name" value="alpha/beta hydrolase"/>
    <property type="match status" value="1"/>
</dbReference>
<keyword evidence="8" id="KW-0812">Transmembrane</keyword>
<evidence type="ECO:0000256" key="6">
    <source>
        <dbReference type="ARBA" id="ARBA00022963"/>
    </source>
</evidence>
<comment type="subcellular location">
    <subcellularLocation>
        <location evidence="1">Plastid</location>
        <location evidence="1">Chloroplast</location>
    </subcellularLocation>
</comment>